<feature type="non-terminal residue" evidence="1">
    <location>
        <position position="1"/>
    </location>
</feature>
<gene>
    <name evidence="1" type="ORF">Q9L58_010520</name>
</gene>
<evidence type="ECO:0000313" key="2">
    <source>
        <dbReference type="Proteomes" id="UP001447188"/>
    </source>
</evidence>
<dbReference type="Proteomes" id="UP001447188">
    <property type="component" value="Unassembled WGS sequence"/>
</dbReference>
<evidence type="ECO:0000313" key="1">
    <source>
        <dbReference type="EMBL" id="KAL0630631.1"/>
    </source>
</evidence>
<accession>A0ABR3G494</accession>
<sequence>TPTLLTEHGTFTKVQRELIVQLTANTWSEVTDDTILATANKATAETTVQFCLARRIRRGNIVL</sequence>
<organism evidence="1 2">
    <name type="scientific">Discina gigas</name>
    <dbReference type="NCBI Taxonomy" id="1032678"/>
    <lineage>
        <taxon>Eukaryota</taxon>
        <taxon>Fungi</taxon>
        <taxon>Dikarya</taxon>
        <taxon>Ascomycota</taxon>
        <taxon>Pezizomycotina</taxon>
        <taxon>Pezizomycetes</taxon>
        <taxon>Pezizales</taxon>
        <taxon>Discinaceae</taxon>
        <taxon>Discina</taxon>
    </lineage>
</organism>
<proteinExistence type="predicted"/>
<comment type="caution">
    <text evidence="1">The sequence shown here is derived from an EMBL/GenBank/DDBJ whole genome shotgun (WGS) entry which is preliminary data.</text>
</comment>
<protein>
    <submittedName>
        <fullName evidence="1">Uncharacterized protein</fullName>
    </submittedName>
</protein>
<name>A0ABR3G494_9PEZI</name>
<dbReference type="EMBL" id="JBBBZM010000458">
    <property type="protein sequence ID" value="KAL0630631.1"/>
    <property type="molecule type" value="Genomic_DNA"/>
</dbReference>
<keyword evidence="2" id="KW-1185">Reference proteome</keyword>
<reference evidence="1 2" key="1">
    <citation type="submission" date="2024-02" db="EMBL/GenBank/DDBJ databases">
        <title>Discinaceae phylogenomics.</title>
        <authorList>
            <person name="Dirks A.C."/>
            <person name="James T.Y."/>
        </authorList>
    </citation>
    <scope>NUCLEOTIDE SEQUENCE [LARGE SCALE GENOMIC DNA]</scope>
    <source>
        <strain evidence="1 2">ACD0624</strain>
    </source>
</reference>